<keyword evidence="1" id="KW-0732">Signal</keyword>
<proteinExistence type="predicted"/>
<sequence length="122" mass="13365">MKRTILSIVLASTMLTSCATIFTGTSDTITFNSTPEGAKVFDKGIEKCTTPCSFKVTRSLSEKTVELRKEGYDSKVLELDQKFNAVSILNLGGIIGWGIDAATGSLKKYDTKVYNVELEKKK</sequence>
<gene>
    <name evidence="2" type="ORF">NCTC12929_01061</name>
</gene>
<dbReference type="Proteomes" id="UP000270205">
    <property type="component" value="Unassembled WGS sequence"/>
</dbReference>
<evidence type="ECO:0000313" key="2">
    <source>
        <dbReference type="EMBL" id="VDH03699.1"/>
    </source>
</evidence>
<feature type="chain" id="PRO_5031158496" description="PEGA domain-containing protein" evidence="1">
    <location>
        <begin position="20"/>
        <end position="122"/>
    </location>
</feature>
<protein>
    <recommendedName>
        <fullName evidence="4">PEGA domain-containing protein</fullName>
    </recommendedName>
</protein>
<reference evidence="2 3" key="1">
    <citation type="submission" date="2018-11" db="EMBL/GenBank/DDBJ databases">
        <authorList>
            <consortium name="Pathogen Informatics"/>
        </authorList>
    </citation>
    <scope>NUCLEOTIDE SEQUENCE [LARGE SCALE GENOMIC DNA]</scope>
    <source>
        <strain evidence="2 3">NCTC12929</strain>
    </source>
</reference>
<organism evidence="2 3">
    <name type="scientific">Bergeyella zoohelcum</name>
    <dbReference type="NCBI Taxonomy" id="1015"/>
    <lineage>
        <taxon>Bacteria</taxon>
        <taxon>Pseudomonadati</taxon>
        <taxon>Bacteroidota</taxon>
        <taxon>Flavobacteriia</taxon>
        <taxon>Flavobacteriales</taxon>
        <taxon>Weeksellaceae</taxon>
        <taxon>Bergeyella</taxon>
    </lineage>
</organism>
<evidence type="ECO:0008006" key="4">
    <source>
        <dbReference type="Google" id="ProtNLM"/>
    </source>
</evidence>
<dbReference type="EMBL" id="UYIV01000001">
    <property type="protein sequence ID" value="VDH03699.1"/>
    <property type="molecule type" value="Genomic_DNA"/>
</dbReference>
<feature type="signal peptide" evidence="1">
    <location>
        <begin position="1"/>
        <end position="19"/>
    </location>
</feature>
<dbReference type="AlphaFoldDB" id="A0A7Z8YN59"/>
<evidence type="ECO:0000313" key="3">
    <source>
        <dbReference type="Proteomes" id="UP000270205"/>
    </source>
</evidence>
<accession>A0A7Z8YN59</accession>
<dbReference type="RefSeq" id="WP_125151062.1">
    <property type="nucleotide sequence ID" value="NZ_UYIV01000001.1"/>
</dbReference>
<name>A0A7Z8YN59_9FLAO</name>
<dbReference type="PROSITE" id="PS51257">
    <property type="entry name" value="PROKAR_LIPOPROTEIN"/>
    <property type="match status" value="1"/>
</dbReference>
<evidence type="ECO:0000256" key="1">
    <source>
        <dbReference type="SAM" id="SignalP"/>
    </source>
</evidence>
<comment type="caution">
    <text evidence="2">The sequence shown here is derived from an EMBL/GenBank/DDBJ whole genome shotgun (WGS) entry which is preliminary data.</text>
</comment>